<dbReference type="eggNOG" id="COG0463">
    <property type="taxonomic scope" value="Bacteria"/>
</dbReference>
<keyword evidence="4" id="KW-0808">Transferase</keyword>
<dbReference type="PANTHER" id="PTHR43398">
    <property type="entry name" value="DOLICHOL-PHOSPHATE MANNOSYLTRANSFERASE SUBUNIT 1"/>
    <property type="match status" value="1"/>
</dbReference>
<dbReference type="HOGENOM" id="CLU_033536_13_0_11"/>
<dbReference type="Gene3D" id="3.90.550.10">
    <property type="entry name" value="Spore Coat Polysaccharide Biosynthesis Protein SpsA, Chain A"/>
    <property type="match status" value="1"/>
</dbReference>
<evidence type="ECO:0000313" key="8">
    <source>
        <dbReference type="Proteomes" id="UP000001409"/>
    </source>
</evidence>
<sequence>MRTRRPTPMSKEAPGATATTLVIIPTYNELENLPLIVDRVRTATPEVDVLIVDDNSPDGTGDRADELAAADDHIHVLHRTEKDGLFAAYLAGFRWGLDRDYSNLCEMDADGSHAPEQLHLLLAEIDNGADLVIGSRYIPGGKVVNWPKDRWVLSKGGNIYISLALGTGLSDMTAGYRVFRREVLEALPMDELSKAGYIFQVEIAYRAVEMGFDVREVPITFTEREIGESKLDGSFVKDSLLEVTRWGLKHRATQAKELSKEIAGLVAYEYKHWRKRNDWF</sequence>
<proteinExistence type="inferred from homology"/>
<accession>Q8FTG3</accession>
<dbReference type="GO" id="GO:0016020">
    <property type="term" value="C:membrane"/>
    <property type="evidence" value="ECO:0007669"/>
    <property type="project" value="GOC"/>
</dbReference>
<dbReference type="EMBL" id="BA000035">
    <property type="protein sequence ID" value="BAC18416.1"/>
    <property type="molecule type" value="Genomic_DNA"/>
</dbReference>
<evidence type="ECO:0000256" key="5">
    <source>
        <dbReference type="ARBA" id="ARBA00050499"/>
    </source>
</evidence>
<evidence type="ECO:0000256" key="4">
    <source>
        <dbReference type="ARBA" id="ARBA00022679"/>
    </source>
</evidence>
<evidence type="ECO:0000256" key="1">
    <source>
        <dbReference type="ARBA" id="ARBA00006739"/>
    </source>
</evidence>
<protein>
    <recommendedName>
        <fullName evidence="2">dolichyl-phosphate beta-D-mannosyltransferase</fullName>
        <ecNumber evidence="2">2.4.1.83</ecNumber>
    </recommendedName>
</protein>
<evidence type="ECO:0000313" key="7">
    <source>
        <dbReference type="EMBL" id="BAC18416.1"/>
    </source>
</evidence>
<dbReference type="SUPFAM" id="SSF53448">
    <property type="entry name" value="Nucleotide-diphospho-sugar transferases"/>
    <property type="match status" value="1"/>
</dbReference>
<dbReference type="CDD" id="cd06442">
    <property type="entry name" value="DPM1_like"/>
    <property type="match status" value="1"/>
</dbReference>
<dbReference type="InterPro" id="IPR029044">
    <property type="entry name" value="Nucleotide-diphossugar_trans"/>
</dbReference>
<feature type="domain" description="Glycosyltransferase 2-like" evidence="6">
    <location>
        <begin position="22"/>
        <end position="186"/>
    </location>
</feature>
<dbReference type="PANTHER" id="PTHR43398:SF1">
    <property type="entry name" value="DOLICHOL-PHOSPHATE MANNOSYLTRANSFERASE SUBUNIT 1"/>
    <property type="match status" value="1"/>
</dbReference>
<name>Q8FTG3_COREF</name>
<evidence type="ECO:0000259" key="6">
    <source>
        <dbReference type="Pfam" id="PF00535"/>
    </source>
</evidence>
<dbReference type="InterPro" id="IPR001173">
    <property type="entry name" value="Glyco_trans_2-like"/>
</dbReference>
<reference evidence="7 8" key="1">
    <citation type="journal article" date="2003" name="Genome Res.">
        <title>Comparative complete genome sequence analysis of the amino acid replacements responsible for the thermostability of Corynebacterium efficiens.</title>
        <authorList>
            <person name="Nishio Y."/>
            <person name="Nakamura Y."/>
            <person name="Kawarabayasi Y."/>
            <person name="Usuda Y."/>
            <person name="Kimura E."/>
            <person name="Sugimoto S."/>
            <person name="Matsui K."/>
            <person name="Yamagishi A."/>
            <person name="Kikuchi H."/>
            <person name="Ikeo K."/>
            <person name="Gojobori T."/>
        </authorList>
    </citation>
    <scope>NUCLEOTIDE SEQUENCE [LARGE SCALE GENOMIC DNA]</scope>
    <source>
        <strain evidence="8">DSM 44549 / YS-314 / AJ 12310 / JCM 11189 / NBRC 100395</strain>
    </source>
</reference>
<keyword evidence="8" id="KW-1185">Reference proteome</keyword>
<dbReference type="EC" id="2.4.1.83" evidence="2"/>
<dbReference type="Proteomes" id="UP000001409">
    <property type="component" value="Chromosome"/>
</dbReference>
<comment type="catalytic activity">
    <reaction evidence="5">
        <text>a di-trans,poly-cis-dolichyl phosphate + GDP-alpha-D-mannose = a di-trans,poly-cis-dolichyl beta-D-mannosyl phosphate + GDP</text>
        <dbReference type="Rhea" id="RHEA:21184"/>
        <dbReference type="Rhea" id="RHEA-COMP:19498"/>
        <dbReference type="Rhea" id="RHEA-COMP:19501"/>
        <dbReference type="ChEBI" id="CHEBI:57527"/>
        <dbReference type="ChEBI" id="CHEBI:57683"/>
        <dbReference type="ChEBI" id="CHEBI:58189"/>
        <dbReference type="ChEBI" id="CHEBI:58211"/>
        <dbReference type="EC" id="2.4.1.83"/>
    </reaction>
</comment>
<evidence type="ECO:0000256" key="2">
    <source>
        <dbReference type="ARBA" id="ARBA00012704"/>
    </source>
</evidence>
<dbReference type="InterPro" id="IPR039528">
    <property type="entry name" value="DPM1-like"/>
</dbReference>
<dbReference type="Pfam" id="PF00535">
    <property type="entry name" value="Glycos_transf_2"/>
    <property type="match status" value="1"/>
</dbReference>
<keyword evidence="3" id="KW-0328">Glycosyltransferase</keyword>
<dbReference type="KEGG" id="cef:CE1606"/>
<dbReference type="STRING" id="196164.gene:10742025"/>
<dbReference type="AlphaFoldDB" id="Q8FTG3"/>
<dbReference type="GO" id="GO:0009247">
    <property type="term" value="P:glycolipid biosynthetic process"/>
    <property type="evidence" value="ECO:0007669"/>
    <property type="project" value="TreeGrafter"/>
</dbReference>
<evidence type="ECO:0000256" key="3">
    <source>
        <dbReference type="ARBA" id="ARBA00022676"/>
    </source>
</evidence>
<organism evidence="7 8">
    <name type="scientific">Corynebacterium efficiens (strain DSM 44549 / YS-314 / AJ 12310 / JCM 11189 / NBRC 100395)</name>
    <dbReference type="NCBI Taxonomy" id="196164"/>
    <lineage>
        <taxon>Bacteria</taxon>
        <taxon>Bacillati</taxon>
        <taxon>Actinomycetota</taxon>
        <taxon>Actinomycetes</taxon>
        <taxon>Mycobacteriales</taxon>
        <taxon>Corynebacteriaceae</taxon>
        <taxon>Corynebacterium</taxon>
    </lineage>
</organism>
<comment type="similarity">
    <text evidence="1">Belongs to the glycosyltransferase 2 family.</text>
</comment>
<dbReference type="FunFam" id="3.90.550.10:FF:000122">
    <property type="entry name" value="Dolichol-phosphate mannosyltransferase subunit 1"/>
    <property type="match status" value="1"/>
</dbReference>
<dbReference type="GO" id="GO:0004582">
    <property type="term" value="F:dolichyl-phosphate beta-D-mannosyltransferase activity"/>
    <property type="evidence" value="ECO:0007669"/>
    <property type="project" value="UniProtKB-EC"/>
</dbReference>